<comment type="caution">
    <text evidence="3">The sequence shown here is derived from an EMBL/GenBank/DDBJ whole genome shotgun (WGS) entry which is preliminary data.</text>
</comment>
<evidence type="ECO:0000256" key="2">
    <source>
        <dbReference type="PROSITE-ProRule" id="PRU00103"/>
    </source>
</evidence>
<dbReference type="PANTHER" id="PTHR23346:SF7">
    <property type="entry name" value="STALLED RIBOSOME SENSOR GCN1"/>
    <property type="match status" value="1"/>
</dbReference>
<dbReference type="InterPro" id="IPR016024">
    <property type="entry name" value="ARM-type_fold"/>
</dbReference>
<feature type="repeat" description="HEAT" evidence="2">
    <location>
        <begin position="16"/>
        <end position="51"/>
    </location>
</feature>
<dbReference type="AlphaFoldDB" id="A0A9D4S1P3"/>
<gene>
    <name evidence="3" type="ORF">DPMN_011189</name>
</gene>
<dbReference type="PANTHER" id="PTHR23346">
    <property type="entry name" value="TRANSLATIONAL ACTIVATOR GCN1-RELATED"/>
    <property type="match status" value="1"/>
</dbReference>
<evidence type="ECO:0000313" key="3">
    <source>
        <dbReference type="EMBL" id="KAH3887173.1"/>
    </source>
</evidence>
<reference evidence="3" key="1">
    <citation type="journal article" date="2019" name="bioRxiv">
        <title>The Genome of the Zebra Mussel, Dreissena polymorpha: A Resource for Invasive Species Research.</title>
        <authorList>
            <person name="McCartney M.A."/>
            <person name="Auch B."/>
            <person name="Kono T."/>
            <person name="Mallez S."/>
            <person name="Zhang Y."/>
            <person name="Obille A."/>
            <person name="Becker A."/>
            <person name="Abrahante J.E."/>
            <person name="Garbe J."/>
            <person name="Badalamenti J.P."/>
            <person name="Herman A."/>
            <person name="Mangelson H."/>
            <person name="Liachko I."/>
            <person name="Sullivan S."/>
            <person name="Sone E.D."/>
            <person name="Koren S."/>
            <person name="Silverstein K.A.T."/>
            <person name="Beckman K.B."/>
            <person name="Gohl D.M."/>
        </authorList>
    </citation>
    <scope>NUCLEOTIDE SEQUENCE</scope>
    <source>
        <strain evidence="3">Duluth1</strain>
        <tissue evidence="3">Whole animal</tissue>
    </source>
</reference>
<dbReference type="GO" id="GO:0034198">
    <property type="term" value="P:cellular response to amino acid starvation"/>
    <property type="evidence" value="ECO:0007669"/>
    <property type="project" value="TreeGrafter"/>
</dbReference>
<dbReference type="GO" id="GO:0019887">
    <property type="term" value="F:protein kinase regulator activity"/>
    <property type="evidence" value="ECO:0007669"/>
    <property type="project" value="TreeGrafter"/>
</dbReference>
<keyword evidence="1" id="KW-0677">Repeat</keyword>
<dbReference type="InterPro" id="IPR021133">
    <property type="entry name" value="HEAT_type_2"/>
</dbReference>
<keyword evidence="4" id="KW-1185">Reference proteome</keyword>
<reference evidence="3" key="2">
    <citation type="submission" date="2020-11" db="EMBL/GenBank/DDBJ databases">
        <authorList>
            <person name="McCartney M.A."/>
            <person name="Auch B."/>
            <person name="Kono T."/>
            <person name="Mallez S."/>
            <person name="Becker A."/>
            <person name="Gohl D.M."/>
            <person name="Silverstein K.A.T."/>
            <person name="Koren S."/>
            <person name="Bechman K.B."/>
            <person name="Herman A."/>
            <person name="Abrahante J.E."/>
            <person name="Garbe J."/>
        </authorList>
    </citation>
    <scope>NUCLEOTIDE SEQUENCE</scope>
    <source>
        <strain evidence="3">Duluth1</strain>
        <tissue evidence="3">Whole animal</tissue>
    </source>
</reference>
<proteinExistence type="predicted"/>
<dbReference type="GO" id="GO:0005829">
    <property type="term" value="C:cytosol"/>
    <property type="evidence" value="ECO:0007669"/>
    <property type="project" value="TreeGrafter"/>
</dbReference>
<dbReference type="InterPro" id="IPR011989">
    <property type="entry name" value="ARM-like"/>
</dbReference>
<accession>A0A9D4S1P3</accession>
<organism evidence="3 4">
    <name type="scientific">Dreissena polymorpha</name>
    <name type="common">Zebra mussel</name>
    <name type="synonym">Mytilus polymorpha</name>
    <dbReference type="NCBI Taxonomy" id="45954"/>
    <lineage>
        <taxon>Eukaryota</taxon>
        <taxon>Metazoa</taxon>
        <taxon>Spiralia</taxon>
        <taxon>Lophotrochozoa</taxon>
        <taxon>Mollusca</taxon>
        <taxon>Bivalvia</taxon>
        <taxon>Autobranchia</taxon>
        <taxon>Heteroconchia</taxon>
        <taxon>Euheterodonta</taxon>
        <taxon>Imparidentia</taxon>
        <taxon>Neoheterodontei</taxon>
        <taxon>Myida</taxon>
        <taxon>Dreissenoidea</taxon>
        <taxon>Dreissenidae</taxon>
        <taxon>Dreissena</taxon>
    </lineage>
</organism>
<dbReference type="EMBL" id="JAIWYP010000001">
    <property type="protein sequence ID" value="KAH3887173.1"/>
    <property type="molecule type" value="Genomic_DNA"/>
</dbReference>
<evidence type="ECO:0000313" key="4">
    <source>
        <dbReference type="Proteomes" id="UP000828390"/>
    </source>
</evidence>
<name>A0A9D4S1P3_DREPO</name>
<dbReference type="PROSITE" id="PS50077">
    <property type="entry name" value="HEAT_REPEAT"/>
    <property type="match status" value="1"/>
</dbReference>
<dbReference type="Proteomes" id="UP000828390">
    <property type="component" value="Unassembled WGS sequence"/>
</dbReference>
<dbReference type="SUPFAM" id="SSF48371">
    <property type="entry name" value="ARM repeat"/>
    <property type="match status" value="1"/>
</dbReference>
<dbReference type="Gene3D" id="1.25.10.10">
    <property type="entry name" value="Leucine-rich Repeat Variant"/>
    <property type="match status" value="1"/>
</dbReference>
<dbReference type="Pfam" id="PF24987">
    <property type="entry name" value="HEAT_EF3_N"/>
    <property type="match status" value="1"/>
</dbReference>
<dbReference type="GO" id="GO:0006417">
    <property type="term" value="P:regulation of translation"/>
    <property type="evidence" value="ECO:0007669"/>
    <property type="project" value="TreeGrafter"/>
</dbReference>
<protein>
    <submittedName>
        <fullName evidence="3">Uncharacterized protein</fullName>
    </submittedName>
</protein>
<sequence length="100" mass="10918">MAYCAPKQLSACLPNIVPKITEVLTDSHARVQKAGSQALRQIGNVIRNPEILGRLVKSKINKCLWHGNGSFVLYCFASVRQLVGQSIGQAVDHLFATQSL</sequence>
<evidence type="ECO:0000256" key="1">
    <source>
        <dbReference type="ARBA" id="ARBA00022737"/>
    </source>
</evidence>